<gene>
    <name evidence="1" type="ORF">KDAU_49200</name>
</gene>
<keyword evidence="2" id="KW-1185">Reference proteome</keyword>
<evidence type="ECO:0000313" key="2">
    <source>
        <dbReference type="Proteomes" id="UP000287224"/>
    </source>
</evidence>
<proteinExistence type="predicted"/>
<evidence type="ECO:0000313" key="1">
    <source>
        <dbReference type="EMBL" id="GCE07591.1"/>
    </source>
</evidence>
<sequence>MAGKRSLSNVMRMSKVGMLVVLLALGMLMHAALFCSAASAHSMDGHTMKMGRSMTWGQMHRWGPGPGGGHYGPPFFHKDPRAFDKVRKDAFTFTSSETQQIVRLFVPAGESYIVTATGSARRIDSPGTNSSPKLLCFISKGDGMAVGALDTVTIDSAPSSDTTENHETLAVTDSVTVDGGGQYRWGEIDFDCTWQNPDRRVATPRIDPGASITAIKVDLHEEY</sequence>
<dbReference type="EMBL" id="BIFQ01000001">
    <property type="protein sequence ID" value="GCE07591.1"/>
    <property type="molecule type" value="Genomic_DNA"/>
</dbReference>
<organism evidence="1 2">
    <name type="scientific">Dictyobacter aurantiacus</name>
    <dbReference type="NCBI Taxonomy" id="1936993"/>
    <lineage>
        <taxon>Bacteria</taxon>
        <taxon>Bacillati</taxon>
        <taxon>Chloroflexota</taxon>
        <taxon>Ktedonobacteria</taxon>
        <taxon>Ktedonobacterales</taxon>
        <taxon>Dictyobacteraceae</taxon>
        <taxon>Dictyobacter</taxon>
    </lineage>
</organism>
<name>A0A401ZL33_9CHLR</name>
<reference evidence="2" key="1">
    <citation type="submission" date="2018-12" db="EMBL/GenBank/DDBJ databases">
        <title>Tengunoibacter tsumagoiensis gen. nov., sp. nov., Dictyobacter kobayashii sp. nov., D. alpinus sp. nov., and D. joshuensis sp. nov. and description of Dictyobacteraceae fam. nov. within the order Ktedonobacterales isolated from Tengu-no-mugimeshi.</title>
        <authorList>
            <person name="Wang C.M."/>
            <person name="Zheng Y."/>
            <person name="Sakai Y."/>
            <person name="Toyoda A."/>
            <person name="Minakuchi Y."/>
            <person name="Abe K."/>
            <person name="Yokota A."/>
            <person name="Yabe S."/>
        </authorList>
    </citation>
    <scope>NUCLEOTIDE SEQUENCE [LARGE SCALE GENOMIC DNA]</scope>
    <source>
        <strain evidence="2">S-27</strain>
    </source>
</reference>
<comment type="caution">
    <text evidence="1">The sequence shown here is derived from an EMBL/GenBank/DDBJ whole genome shotgun (WGS) entry which is preliminary data.</text>
</comment>
<accession>A0A401ZL33</accession>
<dbReference type="RefSeq" id="WP_126598971.1">
    <property type="nucleotide sequence ID" value="NZ_BIFQ01000001.1"/>
</dbReference>
<dbReference type="Proteomes" id="UP000287224">
    <property type="component" value="Unassembled WGS sequence"/>
</dbReference>
<protein>
    <submittedName>
        <fullName evidence="1">Uncharacterized protein</fullName>
    </submittedName>
</protein>
<dbReference type="AlphaFoldDB" id="A0A401ZL33"/>